<dbReference type="GO" id="GO:0005737">
    <property type="term" value="C:cytoplasm"/>
    <property type="evidence" value="ECO:0000318"/>
    <property type="project" value="GO_Central"/>
</dbReference>
<dbReference type="AlphaFoldDB" id="A0A2A6BIB6"/>
<dbReference type="Pfam" id="PF00069">
    <property type="entry name" value="Pkinase"/>
    <property type="match status" value="2"/>
</dbReference>
<dbReference type="InterPro" id="IPR011009">
    <property type="entry name" value="Kinase-like_dom_sf"/>
</dbReference>
<dbReference type="PANTHER" id="PTHR24055">
    <property type="entry name" value="MITOGEN-ACTIVATED PROTEIN KINASE"/>
    <property type="match status" value="1"/>
</dbReference>
<dbReference type="InterPro" id="IPR017441">
    <property type="entry name" value="Protein_kinase_ATP_BS"/>
</dbReference>
<dbReference type="SUPFAM" id="SSF56112">
    <property type="entry name" value="Protein kinase-like (PK-like)"/>
    <property type="match status" value="1"/>
</dbReference>
<protein>
    <submittedName>
        <fullName evidence="6">Mitogen-activated protein kinase</fullName>
    </submittedName>
</protein>
<keyword evidence="4" id="KW-0418">Kinase</keyword>
<accession>A0A2A6BIB6</accession>
<dbReference type="FunFam" id="1.10.510.10:FF:002945">
    <property type="match status" value="1"/>
</dbReference>
<dbReference type="GO" id="GO:0005524">
    <property type="term" value="F:ATP binding"/>
    <property type="evidence" value="ECO:0007669"/>
    <property type="project" value="UniProtKB-UniRule"/>
</dbReference>
<dbReference type="SMART" id="SM00220">
    <property type="entry name" value="S_TKc"/>
    <property type="match status" value="1"/>
</dbReference>
<dbReference type="InterPro" id="IPR050117">
    <property type="entry name" value="MAPK"/>
</dbReference>
<proteinExistence type="predicted"/>
<dbReference type="Gene3D" id="3.100.10.10">
    <property type="match status" value="1"/>
</dbReference>
<keyword evidence="2" id="KW-0808">Transferase</keyword>
<gene>
    <name evidence="6" type="primary">WBGene00116765</name>
</gene>
<dbReference type="PROSITE" id="PS00107">
    <property type="entry name" value="PROTEIN_KINASE_ATP"/>
    <property type="match status" value="1"/>
</dbReference>
<dbReference type="InterPro" id="IPR000719">
    <property type="entry name" value="Prot_kinase_dom"/>
</dbReference>
<evidence type="ECO:0000256" key="3">
    <source>
        <dbReference type="ARBA" id="ARBA00022741"/>
    </source>
</evidence>
<dbReference type="FunFam" id="1.10.510.10:FF:002083">
    <property type="entry name" value="Mitogen-activated protein kinase 10"/>
    <property type="match status" value="1"/>
</dbReference>
<organism evidence="6 7">
    <name type="scientific">Pristionchus pacificus</name>
    <name type="common">Parasitic nematode worm</name>
    <dbReference type="NCBI Taxonomy" id="54126"/>
    <lineage>
        <taxon>Eukaryota</taxon>
        <taxon>Metazoa</taxon>
        <taxon>Ecdysozoa</taxon>
        <taxon>Nematoda</taxon>
        <taxon>Chromadorea</taxon>
        <taxon>Rhabditida</taxon>
        <taxon>Rhabditina</taxon>
        <taxon>Diplogasteromorpha</taxon>
        <taxon>Diplogasteroidea</taxon>
        <taxon>Neodiplogasteridae</taxon>
        <taxon>Pristionchus</taxon>
    </lineage>
</organism>
<evidence type="ECO:0000256" key="4">
    <source>
        <dbReference type="ARBA" id="ARBA00022777"/>
    </source>
</evidence>
<evidence type="ECO:0000256" key="5">
    <source>
        <dbReference type="ARBA" id="ARBA00022840"/>
    </source>
</evidence>
<keyword evidence="3" id="KW-0547">Nucleotide-binding</keyword>
<dbReference type="Gene3D" id="1.10.510.10">
    <property type="entry name" value="Transferase(Phosphotransferase) domain 1"/>
    <property type="match status" value="1"/>
</dbReference>
<reference evidence="7" key="1">
    <citation type="journal article" date="2008" name="Nat. Genet.">
        <title>The Pristionchus pacificus genome provides a unique perspective on nematode lifestyle and parasitism.</title>
        <authorList>
            <person name="Dieterich C."/>
            <person name="Clifton S.W."/>
            <person name="Schuster L.N."/>
            <person name="Chinwalla A."/>
            <person name="Delehaunty K."/>
            <person name="Dinkelacker I."/>
            <person name="Fulton L."/>
            <person name="Fulton R."/>
            <person name="Godfrey J."/>
            <person name="Minx P."/>
            <person name="Mitreva M."/>
            <person name="Roeseler W."/>
            <person name="Tian H."/>
            <person name="Witte H."/>
            <person name="Yang S.P."/>
            <person name="Wilson R.K."/>
            <person name="Sommer R.J."/>
        </authorList>
    </citation>
    <scope>NUCLEOTIDE SEQUENCE [LARGE SCALE GENOMIC DNA]</scope>
    <source>
        <strain evidence="7">PS312</strain>
    </source>
</reference>
<dbReference type="PROSITE" id="PS01351">
    <property type="entry name" value="MAPK"/>
    <property type="match status" value="1"/>
</dbReference>
<reference evidence="6" key="2">
    <citation type="submission" date="2022-06" db="UniProtKB">
        <authorList>
            <consortium name="EnsemblMetazoa"/>
        </authorList>
    </citation>
    <scope>IDENTIFICATION</scope>
    <source>
        <strain evidence="6">PS312</strain>
    </source>
</reference>
<accession>A0A8R1YJT9</accession>
<dbReference type="GO" id="GO:0005634">
    <property type="term" value="C:nucleus"/>
    <property type="evidence" value="ECO:0000318"/>
    <property type="project" value="GO_Central"/>
</dbReference>
<dbReference type="GO" id="GO:0035556">
    <property type="term" value="P:intracellular signal transduction"/>
    <property type="evidence" value="ECO:0000318"/>
    <property type="project" value="GO_Central"/>
</dbReference>
<dbReference type="GO" id="GO:0000350">
    <property type="term" value="P:generation of catalytic spliceosome for second transesterification step"/>
    <property type="evidence" value="ECO:0007669"/>
    <property type="project" value="InterPro"/>
</dbReference>
<sequence length="825" mass="93873">MLGGKSRRSAAPSGSGGQERVRTHLLFSQKTDHHSVKKKRRPHNKLTITHKKDEMVQAGAGDIDPSAWSGNQRVLHFGPMAQRDPFFYYYPKGWDVLYPATFGFFPYRTEKFRGSSSAVCACSFGVFFVLGGAFMVYLGYFLLYDTPFWRWPVERMYQPPPIQIIGPFLLCLGGILLLVAAGCTLSTTSFFKMYLHHTRPHNDRTRLTTVTTVYKEAVPVFESHPYQPMPPPAYPVLENRYAHSRHVRPRDELKLYPPVIPGCSTLTLHAKSPSSVFVASPYNTLRAASLTRFHSAVLDGGVVENTSRHRDSMASDIFTRRRRRRQRMEEEEVTPVADGLDAMNIDDDVVPRTVPQTQRNFNIALVSTLNFHIPHGYDDTGIEYLGGGSYGNVAKARAVIRGDGRIATVAIKKMHHPFGSVNTARRVFREIRLLQLMRHDNVIRAVDLYSPDKNLASFGEMYVVTEYAGPTLYEVLKNQREMGVVHLQLEHVKFILYQLLRGLKYIHSANVMHRDLKPSNLSLTSSCDLTVLDFGLARTVEQARNAEKAMTTLVRWRRLKEEEKKGPVAKRPRDTKDCGNLSGAELFRREIAKRVANNFPHPAVWQRSDRLDEAYAPPANFLEIEDRRLLVNVKAKFFSHSAVQKIKATGEACVLVAIGTITSDVWSVGCIAAEMLIGHPLFPGESTNQQYDMITALCGAPDPELLHKIEDNNNGMIRQVIERLSLGRQRKDFFQYFRSFVPDLPDDAISFIDQLLQLDPERRLTVEQALQHPYLVEYRDEKDEPTVAEPYTLEDNVEYTISDWRRIIWNEIQAYRGDEGSPPFI</sequence>
<dbReference type="InterPro" id="IPR003527">
    <property type="entry name" value="MAP_kinase_CS"/>
</dbReference>
<dbReference type="Gene3D" id="3.30.200.20">
    <property type="entry name" value="Phosphorylase Kinase, domain 1"/>
    <property type="match status" value="1"/>
</dbReference>
<dbReference type="Proteomes" id="UP000005239">
    <property type="component" value="Unassembled WGS sequence"/>
</dbReference>
<dbReference type="PROSITE" id="PS50011">
    <property type="entry name" value="PROTEIN_KINASE_DOM"/>
    <property type="match status" value="1"/>
</dbReference>
<keyword evidence="5" id="KW-0067">ATP-binding</keyword>
<keyword evidence="7" id="KW-1185">Reference proteome</keyword>
<dbReference type="EnsemblMetazoa" id="PPA27211.1">
    <property type="protein sequence ID" value="PPA27211.1"/>
    <property type="gene ID" value="WBGene00116765"/>
</dbReference>
<evidence type="ECO:0000313" key="6">
    <source>
        <dbReference type="EnsemblMetazoa" id="PPA27211.1"/>
    </source>
</evidence>
<evidence type="ECO:0000313" key="7">
    <source>
        <dbReference type="Proteomes" id="UP000005239"/>
    </source>
</evidence>
<evidence type="ECO:0000256" key="1">
    <source>
        <dbReference type="ARBA" id="ARBA00022527"/>
    </source>
</evidence>
<evidence type="ECO:0000256" key="2">
    <source>
        <dbReference type="ARBA" id="ARBA00022679"/>
    </source>
</evidence>
<name>A0A2A6BIB6_PRIPA</name>
<keyword evidence="1" id="KW-0723">Serine/threonine-protein kinase</keyword>
<dbReference type="GO" id="GO:0004674">
    <property type="term" value="F:protein serine/threonine kinase activity"/>
    <property type="evidence" value="ECO:0000318"/>
    <property type="project" value="GO_Central"/>
</dbReference>
<dbReference type="GO" id="GO:0004707">
    <property type="term" value="F:MAP kinase activity"/>
    <property type="evidence" value="ECO:0007669"/>
    <property type="project" value="InterPro"/>
</dbReference>